<keyword evidence="2" id="KW-1185">Reference proteome</keyword>
<dbReference type="Proteomes" id="UP000187429">
    <property type="component" value="Unassembled WGS sequence"/>
</dbReference>
<sequence>MSSIYTSHIVQNFPAISTYLVARQLSLSHHLTHLNNIAKSTTLHLPPVHEFPSPKSPNYLLPDLTHRNLLSCRYCKQIKTTSRWHAFHPPLLIFDSPSLDALKSVSSQSQSSSRLLSMSLFIAHYSTY</sequence>
<accession>A0A1R1X1C8</accession>
<organism evidence="1 2">
    <name type="scientific">Smittium culicis</name>
    <dbReference type="NCBI Taxonomy" id="133412"/>
    <lineage>
        <taxon>Eukaryota</taxon>
        <taxon>Fungi</taxon>
        <taxon>Fungi incertae sedis</taxon>
        <taxon>Zoopagomycota</taxon>
        <taxon>Kickxellomycotina</taxon>
        <taxon>Harpellomycetes</taxon>
        <taxon>Harpellales</taxon>
        <taxon>Legeriomycetaceae</taxon>
        <taxon>Smittium</taxon>
    </lineage>
</organism>
<dbReference type="AlphaFoldDB" id="A0A1R1X1C8"/>
<dbReference type="EMBL" id="LSSM01007395">
    <property type="protein sequence ID" value="OMJ08432.1"/>
    <property type="molecule type" value="Genomic_DNA"/>
</dbReference>
<protein>
    <submittedName>
        <fullName evidence="1">Uncharacterized protein</fullName>
    </submittedName>
</protein>
<proteinExistence type="predicted"/>
<reference evidence="2" key="1">
    <citation type="submission" date="2017-01" db="EMBL/GenBank/DDBJ databases">
        <authorList>
            <person name="Wang Y."/>
            <person name="White M."/>
            <person name="Kvist S."/>
            <person name="Moncalvo J.-M."/>
        </authorList>
    </citation>
    <scope>NUCLEOTIDE SEQUENCE [LARGE SCALE GENOMIC DNA]</scope>
    <source>
        <strain evidence="2">ID-206-W2</strain>
    </source>
</reference>
<evidence type="ECO:0000313" key="2">
    <source>
        <dbReference type="Proteomes" id="UP000187429"/>
    </source>
</evidence>
<name>A0A1R1X1C8_9FUNG</name>
<gene>
    <name evidence="1" type="ORF">AYI69_g11062</name>
</gene>
<evidence type="ECO:0000313" key="1">
    <source>
        <dbReference type="EMBL" id="OMJ08432.1"/>
    </source>
</evidence>
<comment type="caution">
    <text evidence="1">The sequence shown here is derived from an EMBL/GenBank/DDBJ whole genome shotgun (WGS) entry which is preliminary data.</text>
</comment>